<dbReference type="AlphaFoldDB" id="A0A267EJN7"/>
<dbReference type="PANTHER" id="PTHR14605">
    <property type="entry name" value="CHST5 PROTEIN"/>
    <property type="match status" value="1"/>
</dbReference>
<dbReference type="PANTHER" id="PTHR14605:SF1">
    <property type="entry name" value="TRANSMEMBRANE PROTEIN 231"/>
    <property type="match status" value="1"/>
</dbReference>
<gene>
    <name evidence="13" type="ORF">BOX15_Mlig019546g1</name>
</gene>
<evidence type="ECO:0000256" key="12">
    <source>
        <dbReference type="SAM" id="Phobius"/>
    </source>
</evidence>
<name>A0A267EJN7_9PLAT</name>
<evidence type="ECO:0000256" key="1">
    <source>
        <dbReference type="ARBA" id="ARBA00004272"/>
    </source>
</evidence>
<dbReference type="GO" id="GO:0060271">
    <property type="term" value="P:cilium assembly"/>
    <property type="evidence" value="ECO:0007669"/>
    <property type="project" value="TreeGrafter"/>
</dbReference>
<feature type="non-terminal residue" evidence="13">
    <location>
        <position position="1"/>
    </location>
</feature>
<evidence type="ECO:0000256" key="8">
    <source>
        <dbReference type="ARBA" id="ARBA00023136"/>
    </source>
</evidence>
<dbReference type="InterPro" id="IPR019306">
    <property type="entry name" value="TMEM231"/>
</dbReference>
<evidence type="ECO:0000256" key="2">
    <source>
        <dbReference type="ARBA" id="ARBA00009082"/>
    </source>
</evidence>
<comment type="similarity">
    <text evidence="2">Belongs to the TMEM231 family.</text>
</comment>
<dbReference type="STRING" id="282301.A0A267EJN7"/>
<reference evidence="13 14" key="1">
    <citation type="submission" date="2017-06" db="EMBL/GenBank/DDBJ databases">
        <title>A platform for efficient transgenesis in Macrostomum lignano, a flatworm model organism for stem cell research.</title>
        <authorList>
            <person name="Berezikov E."/>
        </authorList>
    </citation>
    <scope>NUCLEOTIDE SEQUENCE [LARGE SCALE GENOMIC DNA]</scope>
    <source>
        <strain evidence="13">DV1</strain>
        <tissue evidence="13">Whole organism</tissue>
    </source>
</reference>
<evidence type="ECO:0000256" key="11">
    <source>
        <dbReference type="ARBA" id="ARBA00024803"/>
    </source>
</evidence>
<sequence length="329" mass="38016">YLPISVKSSLSNNSGCKFLSIRKMFEIFWQPEIRKYKAGLCSKAFVFSFMCVAATFVFPIIIVYRSHGFWATEDTYREQPAVGFKRQAILQLQTSQQQYTWSTYPNLNNLQQSNLLSPVLRIREVDSNLDGRNDFLHLQMEIPLADTESVQSVGLMLVFDYWIVRMSNFRMESLALINYDSSLAGSTLTVSGDLTLNQKELLGYKGTDQRYVTPVVNSSSMVASDYKLSTIFAKYQKRNITTSFENALYSWETGRPAGEPFKINATIFYTTPLISYRPGFWYALKWAWVQYVSVMLIFLFIVDRVKVFVFENQIVPSVVQRPHFDCKRI</sequence>
<keyword evidence="9" id="KW-0325">Glycoprotein</keyword>
<dbReference type="GO" id="GO:0060170">
    <property type="term" value="C:ciliary membrane"/>
    <property type="evidence" value="ECO:0007669"/>
    <property type="project" value="UniProtKB-SubCell"/>
</dbReference>
<comment type="subcellular location">
    <subcellularLocation>
        <location evidence="1">Cell projection</location>
        <location evidence="1">Cilium membrane</location>
        <topology evidence="1">Multi-pass membrane protein</topology>
    </subcellularLocation>
</comment>
<keyword evidence="5 12" id="KW-0812">Transmembrane</keyword>
<evidence type="ECO:0000256" key="5">
    <source>
        <dbReference type="ARBA" id="ARBA00022692"/>
    </source>
</evidence>
<evidence type="ECO:0000313" key="14">
    <source>
        <dbReference type="Proteomes" id="UP000215902"/>
    </source>
</evidence>
<dbReference type="GO" id="GO:0035869">
    <property type="term" value="C:ciliary transition zone"/>
    <property type="evidence" value="ECO:0007669"/>
    <property type="project" value="TreeGrafter"/>
</dbReference>
<evidence type="ECO:0000256" key="6">
    <source>
        <dbReference type="ARBA" id="ARBA00022989"/>
    </source>
</evidence>
<evidence type="ECO:0000256" key="7">
    <source>
        <dbReference type="ARBA" id="ARBA00023069"/>
    </source>
</evidence>
<evidence type="ECO:0000256" key="3">
    <source>
        <dbReference type="ARBA" id="ARBA00015087"/>
    </source>
</evidence>
<dbReference type="EMBL" id="NIVC01002001">
    <property type="protein sequence ID" value="PAA61735.1"/>
    <property type="molecule type" value="Genomic_DNA"/>
</dbReference>
<dbReference type="Pfam" id="PF10149">
    <property type="entry name" value="TM231"/>
    <property type="match status" value="1"/>
</dbReference>
<protein>
    <recommendedName>
        <fullName evidence="3">Transmembrane protein 231</fullName>
    </recommendedName>
</protein>
<feature type="transmembrane region" description="Helical" evidence="12">
    <location>
        <begin position="44"/>
        <end position="64"/>
    </location>
</feature>
<proteinExistence type="inferred from homology"/>
<evidence type="ECO:0000313" key="13">
    <source>
        <dbReference type="EMBL" id="PAA61735.1"/>
    </source>
</evidence>
<evidence type="ECO:0000256" key="9">
    <source>
        <dbReference type="ARBA" id="ARBA00023180"/>
    </source>
</evidence>
<comment type="caution">
    <text evidence="13">The sequence shown here is derived from an EMBL/GenBank/DDBJ whole genome shotgun (WGS) entry which is preliminary data.</text>
</comment>
<comment type="function">
    <text evidence="11">Transmembrane component of the tectonic-like complex, a complex localized at the transition zone of primary cilia and acting as a barrier that prevents diffusion of transmembrane proteins between the cilia and plasma membranes. Required for ciliogenesis and sonic hedgehog/SHH signaling.</text>
</comment>
<feature type="transmembrane region" description="Helical" evidence="12">
    <location>
        <begin position="280"/>
        <end position="302"/>
    </location>
</feature>
<dbReference type="OrthoDB" id="426438at2759"/>
<keyword evidence="14" id="KW-1185">Reference proteome</keyword>
<evidence type="ECO:0000256" key="4">
    <source>
        <dbReference type="ARBA" id="ARBA00022475"/>
    </source>
</evidence>
<organism evidence="13 14">
    <name type="scientific">Macrostomum lignano</name>
    <dbReference type="NCBI Taxonomy" id="282301"/>
    <lineage>
        <taxon>Eukaryota</taxon>
        <taxon>Metazoa</taxon>
        <taxon>Spiralia</taxon>
        <taxon>Lophotrochozoa</taxon>
        <taxon>Platyhelminthes</taxon>
        <taxon>Rhabditophora</taxon>
        <taxon>Macrostomorpha</taxon>
        <taxon>Macrostomida</taxon>
        <taxon>Macrostomidae</taxon>
        <taxon>Macrostomum</taxon>
    </lineage>
</organism>
<keyword evidence="4" id="KW-1003">Cell membrane</keyword>
<dbReference type="Proteomes" id="UP000215902">
    <property type="component" value="Unassembled WGS sequence"/>
</dbReference>
<evidence type="ECO:0000256" key="10">
    <source>
        <dbReference type="ARBA" id="ARBA00023273"/>
    </source>
</evidence>
<keyword evidence="10" id="KW-0966">Cell projection</keyword>
<keyword evidence="7" id="KW-0969">Cilium</keyword>
<accession>A0A267EJN7</accession>
<keyword evidence="6 12" id="KW-1133">Transmembrane helix</keyword>
<dbReference type="GO" id="GO:0032880">
    <property type="term" value="P:regulation of protein localization"/>
    <property type="evidence" value="ECO:0007669"/>
    <property type="project" value="TreeGrafter"/>
</dbReference>
<keyword evidence="8 12" id="KW-0472">Membrane</keyword>